<feature type="compositionally biased region" description="Low complexity" evidence="1">
    <location>
        <begin position="78"/>
        <end position="116"/>
    </location>
</feature>
<dbReference type="EMBL" id="UIVT01000004">
    <property type="protein sequence ID" value="SVP94059.1"/>
    <property type="molecule type" value="Genomic_DNA"/>
</dbReference>
<evidence type="ECO:0000313" key="3">
    <source>
        <dbReference type="EMBL" id="SVP94059.1"/>
    </source>
</evidence>
<evidence type="ECO:0000313" key="4">
    <source>
        <dbReference type="EMBL" id="SVP94617.1"/>
    </source>
</evidence>
<feature type="domain" description="Rab-GAP TBC" evidence="2">
    <location>
        <begin position="217"/>
        <end position="374"/>
    </location>
</feature>
<name>A0A3B0MWN5_THEAN</name>
<gene>
    <name evidence="3" type="ORF">TAT_000306000</name>
    <name evidence="4" type="ORF">TAV_000306100</name>
</gene>
<dbReference type="AlphaFoldDB" id="A0A3B0MWN5"/>
<feature type="compositionally biased region" description="Basic and acidic residues" evidence="1">
    <location>
        <begin position="64"/>
        <end position="77"/>
    </location>
</feature>
<feature type="region of interest" description="Disordered" evidence="1">
    <location>
        <begin position="57"/>
        <end position="141"/>
    </location>
</feature>
<dbReference type="VEuPathDB" id="PiroplasmaDB:TA08495"/>
<evidence type="ECO:0000259" key="2">
    <source>
        <dbReference type="Pfam" id="PF00566"/>
    </source>
</evidence>
<dbReference type="InterPro" id="IPR000195">
    <property type="entry name" value="Rab-GAP-TBC_dom"/>
</dbReference>
<protein>
    <submittedName>
        <fullName evidence="4">Rab-GTPase-TBC domain containing protein, putative</fullName>
    </submittedName>
</protein>
<dbReference type="SUPFAM" id="SSF47923">
    <property type="entry name" value="Ypt/Rab-GAP domain of gyp1p"/>
    <property type="match status" value="1"/>
</dbReference>
<feature type="region of interest" description="Disordered" evidence="1">
    <location>
        <begin position="167"/>
        <end position="186"/>
    </location>
</feature>
<organism evidence="4">
    <name type="scientific">Theileria annulata</name>
    <dbReference type="NCBI Taxonomy" id="5874"/>
    <lineage>
        <taxon>Eukaryota</taxon>
        <taxon>Sar</taxon>
        <taxon>Alveolata</taxon>
        <taxon>Apicomplexa</taxon>
        <taxon>Aconoidasida</taxon>
        <taxon>Piroplasmida</taxon>
        <taxon>Theileriidae</taxon>
        <taxon>Theileria</taxon>
    </lineage>
</organism>
<proteinExistence type="predicted"/>
<evidence type="ECO:0000256" key="1">
    <source>
        <dbReference type="SAM" id="MobiDB-lite"/>
    </source>
</evidence>
<dbReference type="InterPro" id="IPR035969">
    <property type="entry name" value="Rab-GAP_TBC_sf"/>
</dbReference>
<dbReference type="Gene3D" id="1.10.472.80">
    <property type="entry name" value="Ypt/Rab-GAP domain of gyp1p, domain 3"/>
    <property type="match status" value="1"/>
</dbReference>
<accession>A0A3B0MWN5</accession>
<reference evidence="4" key="1">
    <citation type="submission" date="2018-07" db="EMBL/GenBank/DDBJ databases">
        <authorList>
            <person name="Quirk P.G."/>
            <person name="Krulwich T.A."/>
        </authorList>
    </citation>
    <scope>NUCLEOTIDE SEQUENCE</scope>
    <source>
        <strain evidence="4">Anand</strain>
    </source>
</reference>
<sequence>MFKEEGFWECERDSPLFNRSGLTSESNLKMILPKFRNLHRISKSLLKLDYITIIHNNSNNNSNIKEENDVKNSKDDNLLNNSVNSSVTVTGPPNSTTTTEVTDTTNNTTNNTTKGTNDIEDDSTKVTTTNSEDSSTEENPNEIAVVTKTGESSTFSDDTNTTIKDTNTVDTNTKEAPFGDKEAPFGAVTKNTEGERDNTKGPLSGVGDTYTVTEELKRIFKLDAERTFKNEKYKEQFYKNLCLVFERLGDYHQGEGFIIALLSIYLNTIEVINVMRVMSNNYLPGYFSSKPRNYVRDSKVLMLLLERRNIKLYQILNDLIVPEAFVSKWFIGLGIHIFDFEAISTLLNYLFEQGQIFLFKLGLSFFMNFSNEILEKPDVSFVLKLLRLDDEVIPKDDYERSKIYYDILMGSFEQDVTELEINELRLKVEKQMKQDDELRELRQKVRVTVLAPADPITY</sequence>
<dbReference type="Pfam" id="PF00566">
    <property type="entry name" value="RabGAP-TBC"/>
    <property type="match status" value="1"/>
</dbReference>
<dbReference type="EMBL" id="UIVS01000004">
    <property type="protein sequence ID" value="SVP94617.1"/>
    <property type="molecule type" value="Genomic_DNA"/>
</dbReference>